<keyword evidence="1" id="KW-0732">Signal</keyword>
<dbReference type="AlphaFoldDB" id="A0A1Y5HR27"/>
<gene>
    <name evidence="3" type="ORF">A9R00_09190</name>
</gene>
<dbReference type="InterPro" id="IPR024370">
    <property type="entry name" value="PBP_domain"/>
</dbReference>
<dbReference type="InterPro" id="IPR050811">
    <property type="entry name" value="Phosphate_ABC_transporter"/>
</dbReference>
<dbReference type="Pfam" id="PF12849">
    <property type="entry name" value="PBP_like_2"/>
    <property type="match status" value="1"/>
</dbReference>
<dbReference type="Gene3D" id="3.40.190.10">
    <property type="entry name" value="Periplasmic binding protein-like II"/>
    <property type="match status" value="2"/>
</dbReference>
<evidence type="ECO:0000256" key="1">
    <source>
        <dbReference type="ARBA" id="ARBA00022729"/>
    </source>
</evidence>
<comment type="caution">
    <text evidence="3">The sequence shown here is derived from an EMBL/GenBank/DDBJ whole genome shotgun (WGS) entry which is preliminary data.</text>
</comment>
<dbReference type="Proteomes" id="UP000227088">
    <property type="component" value="Unassembled WGS sequence"/>
</dbReference>
<organism evidence="3 4">
    <name type="scientific">Oleispira antarctica</name>
    <dbReference type="NCBI Taxonomy" id="188908"/>
    <lineage>
        <taxon>Bacteria</taxon>
        <taxon>Pseudomonadati</taxon>
        <taxon>Pseudomonadota</taxon>
        <taxon>Gammaproteobacteria</taxon>
        <taxon>Oceanospirillales</taxon>
        <taxon>Oceanospirillaceae</taxon>
        <taxon>Oleispira</taxon>
    </lineage>
</organism>
<dbReference type="EMBL" id="MABE01000530">
    <property type="protein sequence ID" value="OUS39719.1"/>
    <property type="molecule type" value="Genomic_DNA"/>
</dbReference>
<sequence length="307" mass="34585">MTNLNQLVTTIILMFLSGLSYSETGPLFIVGSTSASPLIEASEKAFSRYIGEDDSVSASVVIRPVGSQKGLKSVIDNVADVGIISRYLSRAELDNRPYLKQVTIAQDALVFLVNKQNKITSLTAGQVKDIYTGSVTRWDDVSNKNNQQFVKLIQPLSKGIAHGTFHAFHSLFQLDYMLEPETQDLYLKRKGENHLFSRRPTQTYSRFNQAMGIVNREPESIAYESNAVMQQYKDHQGFKKIKVLKIDGVSVSEKSVRNETYPWVRPLNLIINTNTDNAKVDQFVKFMLTDVGKNIIRQQGYIPIQLP</sequence>
<proteinExistence type="predicted"/>
<dbReference type="SUPFAM" id="SSF53850">
    <property type="entry name" value="Periplasmic binding protein-like II"/>
    <property type="match status" value="1"/>
</dbReference>
<dbReference type="PANTHER" id="PTHR30570">
    <property type="entry name" value="PERIPLASMIC PHOSPHATE BINDING COMPONENT OF PHOSPHATE ABC TRANSPORTER"/>
    <property type="match status" value="1"/>
</dbReference>
<accession>A0A1Y5HR27</accession>
<feature type="domain" description="PBP" evidence="2">
    <location>
        <begin position="25"/>
        <end position="290"/>
    </location>
</feature>
<protein>
    <recommendedName>
        <fullName evidence="2">PBP domain-containing protein</fullName>
    </recommendedName>
</protein>
<dbReference type="PANTHER" id="PTHR30570:SF1">
    <property type="entry name" value="PHOSPHATE-BINDING PROTEIN PSTS"/>
    <property type="match status" value="1"/>
</dbReference>
<evidence type="ECO:0000313" key="4">
    <source>
        <dbReference type="Proteomes" id="UP000227088"/>
    </source>
</evidence>
<name>A0A1Y5HR27_OLEAN</name>
<reference evidence="4" key="1">
    <citation type="journal article" date="2017" name="Proc. Natl. Acad. Sci. U.S.A.">
        <title>Simulation of Deepwater Horizon oil plume reveals substrate specialization within a complex community of hydrocarbon degraders.</title>
        <authorList>
            <person name="Hu P."/>
            <person name="Dubinsky E.A."/>
            <person name="Probst A.J."/>
            <person name="Wang J."/>
            <person name="Sieber C.M.K."/>
            <person name="Tom L.M."/>
            <person name="Gardinali P."/>
            <person name="Banfield J.F."/>
            <person name="Atlas R.M."/>
            <person name="Andersen G.L."/>
        </authorList>
    </citation>
    <scope>NUCLEOTIDE SEQUENCE [LARGE SCALE GENOMIC DNA]</scope>
</reference>
<evidence type="ECO:0000313" key="3">
    <source>
        <dbReference type="EMBL" id="OUS39719.1"/>
    </source>
</evidence>
<evidence type="ECO:0000259" key="2">
    <source>
        <dbReference type="Pfam" id="PF12849"/>
    </source>
</evidence>